<dbReference type="InterPro" id="IPR026913">
    <property type="entry name" value="METTL24"/>
</dbReference>
<comment type="caution">
    <text evidence="2">The sequence shown here is derived from an EMBL/GenBank/DDBJ whole genome shotgun (WGS) entry which is preliminary data.</text>
</comment>
<accession>A0AAE0SAB9</accession>
<protein>
    <recommendedName>
        <fullName evidence="1">Methyltransferase domain-containing protein</fullName>
    </recommendedName>
</protein>
<evidence type="ECO:0000313" key="3">
    <source>
        <dbReference type="Proteomes" id="UP001195483"/>
    </source>
</evidence>
<dbReference type="Proteomes" id="UP001195483">
    <property type="component" value="Unassembled WGS sequence"/>
</dbReference>
<dbReference type="PANTHER" id="PTHR32026:SF10">
    <property type="entry name" value="METHYLTRANSFERASE-LIKE PROTEIN 24-RELATED"/>
    <property type="match status" value="1"/>
</dbReference>
<keyword evidence="3" id="KW-1185">Reference proteome</keyword>
<proteinExistence type="predicted"/>
<dbReference type="InterPro" id="IPR029063">
    <property type="entry name" value="SAM-dependent_MTases_sf"/>
</dbReference>
<feature type="domain" description="Methyltransferase" evidence="1">
    <location>
        <begin position="12"/>
        <end position="114"/>
    </location>
</feature>
<dbReference type="EMBL" id="JAEAOA010002357">
    <property type="protein sequence ID" value="KAK3587725.1"/>
    <property type="molecule type" value="Genomic_DNA"/>
</dbReference>
<dbReference type="SUPFAM" id="SSF53335">
    <property type="entry name" value="S-adenosyl-L-methionine-dependent methyltransferases"/>
    <property type="match status" value="1"/>
</dbReference>
<dbReference type="InterPro" id="IPR025714">
    <property type="entry name" value="Methyltranfer_dom"/>
</dbReference>
<organism evidence="2 3">
    <name type="scientific">Potamilus streckersoni</name>
    <dbReference type="NCBI Taxonomy" id="2493646"/>
    <lineage>
        <taxon>Eukaryota</taxon>
        <taxon>Metazoa</taxon>
        <taxon>Spiralia</taxon>
        <taxon>Lophotrochozoa</taxon>
        <taxon>Mollusca</taxon>
        <taxon>Bivalvia</taxon>
        <taxon>Autobranchia</taxon>
        <taxon>Heteroconchia</taxon>
        <taxon>Palaeoheterodonta</taxon>
        <taxon>Unionida</taxon>
        <taxon>Unionoidea</taxon>
        <taxon>Unionidae</taxon>
        <taxon>Ambleminae</taxon>
        <taxon>Lampsilini</taxon>
        <taxon>Potamilus</taxon>
    </lineage>
</organism>
<evidence type="ECO:0000313" key="2">
    <source>
        <dbReference type="EMBL" id="KAK3587725.1"/>
    </source>
</evidence>
<reference evidence="2" key="3">
    <citation type="submission" date="2023-05" db="EMBL/GenBank/DDBJ databases">
        <authorList>
            <person name="Smith C.H."/>
        </authorList>
    </citation>
    <scope>NUCLEOTIDE SEQUENCE</scope>
    <source>
        <strain evidence="2">CHS0354</strain>
        <tissue evidence="2">Mantle</tissue>
    </source>
</reference>
<dbReference type="PANTHER" id="PTHR32026">
    <property type="entry name" value="METHYLTRANSFERASE-LIKE PROTEIN 24"/>
    <property type="match status" value="1"/>
</dbReference>
<dbReference type="Pfam" id="PF13383">
    <property type="entry name" value="Methyltransf_22"/>
    <property type="match status" value="1"/>
</dbReference>
<reference evidence="2" key="1">
    <citation type="journal article" date="2021" name="Genome Biol. Evol.">
        <title>A High-Quality Reference Genome for a Parasitic Bivalve with Doubly Uniparental Inheritance (Bivalvia: Unionida).</title>
        <authorList>
            <person name="Smith C.H."/>
        </authorList>
    </citation>
    <scope>NUCLEOTIDE SEQUENCE</scope>
    <source>
        <strain evidence="2">CHS0354</strain>
    </source>
</reference>
<dbReference type="AlphaFoldDB" id="A0AAE0SAB9"/>
<gene>
    <name evidence="2" type="ORF">CHS0354_042680</name>
</gene>
<name>A0AAE0SAB9_9BIVA</name>
<reference evidence="2" key="2">
    <citation type="journal article" date="2021" name="Genome Biol. Evol.">
        <title>Developing a high-quality reference genome for a parasitic bivalve with doubly uniparental inheritance (Bivalvia: Unionida).</title>
        <authorList>
            <person name="Smith C.H."/>
        </authorList>
    </citation>
    <scope>NUCLEOTIDE SEQUENCE</scope>
    <source>
        <strain evidence="2">CHS0354</strain>
        <tissue evidence="2">Mantle</tissue>
    </source>
</reference>
<sequence>MRDKGEIFNYTNDITFHMVGLGARNEVLQNQWKIRTLEQIRRDLNHTERTIHILKIDIEGSEWTSIPQMIQSGSLRSVKQMQIELHGTGSIDKLKVLRMLYEDGFQIFMRDRNINCKYSSTRFVRQRTSCMEVSMIRVTS</sequence>
<evidence type="ECO:0000259" key="1">
    <source>
        <dbReference type="Pfam" id="PF13383"/>
    </source>
</evidence>